<protein>
    <submittedName>
        <fullName evidence="1">Uncharacterized protein</fullName>
    </submittedName>
</protein>
<sequence length="128" mass="13435">MTLLPRQTRVQTQASYTCAVTHGRTVPATGYLEGKSPSASCITVNSPRLEEVVHYGDGKRSSIAYDSSTSIRVAGALVVRLSGRVVEGRGEGLTAHRTVAALPGELPTSCLLSGLQGSNGEAQLEIRP</sequence>
<dbReference type="RefSeq" id="WP_369174972.1">
    <property type="nucleotide sequence ID" value="NZ_CP163439.1"/>
</dbReference>
<evidence type="ECO:0000313" key="1">
    <source>
        <dbReference type="EMBL" id="XDQ40266.1"/>
    </source>
</evidence>
<name>A0AB39QCZ2_9ACTN</name>
<organism evidence="1">
    <name type="scientific">Streptomyces sp. R28</name>
    <dbReference type="NCBI Taxonomy" id="3238628"/>
    <lineage>
        <taxon>Bacteria</taxon>
        <taxon>Bacillati</taxon>
        <taxon>Actinomycetota</taxon>
        <taxon>Actinomycetes</taxon>
        <taxon>Kitasatosporales</taxon>
        <taxon>Streptomycetaceae</taxon>
        <taxon>Streptomyces</taxon>
    </lineage>
</organism>
<accession>A0AB39QCZ2</accession>
<reference evidence="1" key="1">
    <citation type="submission" date="2024-07" db="EMBL/GenBank/DDBJ databases">
        <authorList>
            <person name="Yu S.T."/>
        </authorList>
    </citation>
    <scope>NUCLEOTIDE SEQUENCE</scope>
    <source>
        <strain evidence="1">R28</strain>
    </source>
</reference>
<proteinExistence type="predicted"/>
<dbReference type="EMBL" id="CP163439">
    <property type="protein sequence ID" value="XDQ40266.1"/>
    <property type="molecule type" value="Genomic_DNA"/>
</dbReference>
<dbReference type="AlphaFoldDB" id="A0AB39QCZ2"/>
<gene>
    <name evidence="1" type="ORF">AB5J49_46940</name>
</gene>